<dbReference type="Pfam" id="PF20684">
    <property type="entry name" value="Fung_rhodopsin"/>
    <property type="match status" value="1"/>
</dbReference>
<evidence type="ECO:0000256" key="4">
    <source>
        <dbReference type="ARBA" id="ARBA00023136"/>
    </source>
</evidence>
<keyword evidence="3 7" id="KW-1133">Transmembrane helix</keyword>
<evidence type="ECO:0000256" key="1">
    <source>
        <dbReference type="ARBA" id="ARBA00004141"/>
    </source>
</evidence>
<dbReference type="EMBL" id="BAAFSV010000005">
    <property type="protein sequence ID" value="GAB1319305.1"/>
    <property type="molecule type" value="Genomic_DNA"/>
</dbReference>
<feature type="region of interest" description="Disordered" evidence="6">
    <location>
        <begin position="419"/>
        <end position="448"/>
    </location>
</feature>
<gene>
    <name evidence="9" type="ORF">MFIFM68171_09515</name>
</gene>
<feature type="compositionally biased region" description="Basic and acidic residues" evidence="6">
    <location>
        <begin position="352"/>
        <end position="361"/>
    </location>
</feature>
<comment type="similarity">
    <text evidence="5">Belongs to the SAT4 family.</text>
</comment>
<dbReference type="PANTHER" id="PTHR33048:SF2">
    <property type="entry name" value="SRPK"/>
    <property type="match status" value="1"/>
</dbReference>
<dbReference type="InterPro" id="IPR049326">
    <property type="entry name" value="Rhodopsin_dom_fungi"/>
</dbReference>
<evidence type="ECO:0000256" key="5">
    <source>
        <dbReference type="ARBA" id="ARBA00038359"/>
    </source>
</evidence>
<feature type="transmembrane region" description="Helical" evidence="7">
    <location>
        <begin position="40"/>
        <end position="63"/>
    </location>
</feature>
<evidence type="ECO:0000259" key="8">
    <source>
        <dbReference type="Pfam" id="PF20684"/>
    </source>
</evidence>
<evidence type="ECO:0000256" key="2">
    <source>
        <dbReference type="ARBA" id="ARBA00022692"/>
    </source>
</evidence>
<dbReference type="RefSeq" id="XP_070921035.1">
    <property type="nucleotide sequence ID" value="XM_071064934.1"/>
</dbReference>
<feature type="transmembrane region" description="Helical" evidence="7">
    <location>
        <begin position="177"/>
        <end position="202"/>
    </location>
</feature>
<dbReference type="Proteomes" id="UP001628179">
    <property type="component" value="Unassembled WGS sequence"/>
</dbReference>
<dbReference type="PANTHER" id="PTHR33048">
    <property type="entry name" value="PTH11-LIKE INTEGRAL MEMBRANE PROTEIN (AFU_ORTHOLOGUE AFUA_5G11245)"/>
    <property type="match status" value="1"/>
</dbReference>
<proteinExistence type="inferred from homology"/>
<keyword evidence="4 7" id="KW-0472">Membrane</keyword>
<comment type="caution">
    <text evidence="9">The sequence shown here is derived from an EMBL/GenBank/DDBJ whole genome shotgun (WGS) entry which is preliminary data.</text>
</comment>
<evidence type="ECO:0000313" key="10">
    <source>
        <dbReference type="Proteomes" id="UP001628179"/>
    </source>
</evidence>
<evidence type="ECO:0000313" key="9">
    <source>
        <dbReference type="EMBL" id="GAB1319305.1"/>
    </source>
</evidence>
<feature type="compositionally biased region" description="Basic and acidic residues" evidence="6">
    <location>
        <begin position="419"/>
        <end position="430"/>
    </location>
</feature>
<feature type="transmembrane region" description="Helical" evidence="7">
    <location>
        <begin position="256"/>
        <end position="274"/>
    </location>
</feature>
<dbReference type="InterPro" id="IPR052337">
    <property type="entry name" value="SAT4-like"/>
</dbReference>
<evidence type="ECO:0000256" key="7">
    <source>
        <dbReference type="SAM" id="Phobius"/>
    </source>
</evidence>
<reference evidence="9 10" key="1">
    <citation type="submission" date="2024-09" db="EMBL/GenBank/DDBJ databases">
        <title>Itraconazole resistance in Madurella fahalii resulting from another homologue of gene encoding cytochrome P450 14-alpha sterol demethylase (CYP51).</title>
        <authorList>
            <person name="Yoshioka I."/>
            <person name="Fahal A.H."/>
            <person name="Kaneko S."/>
            <person name="Yaguchi T."/>
        </authorList>
    </citation>
    <scope>NUCLEOTIDE SEQUENCE [LARGE SCALE GENOMIC DNA]</scope>
    <source>
        <strain evidence="9 10">IFM 68171</strain>
    </source>
</reference>
<evidence type="ECO:0000256" key="6">
    <source>
        <dbReference type="SAM" id="MobiDB-lite"/>
    </source>
</evidence>
<comment type="subcellular location">
    <subcellularLocation>
        <location evidence="1">Membrane</location>
        <topology evidence="1">Multi-pass membrane protein</topology>
    </subcellularLocation>
</comment>
<feature type="transmembrane region" description="Helical" evidence="7">
    <location>
        <begin position="131"/>
        <end position="157"/>
    </location>
</feature>
<sequence length="448" mass="49380">MDAFTREAFSLLAAGLLVIGLRMYVRISTSGFKHLHPDDYLMVLAAVVYAIETYLAYSVGAFWKGLANNGMTDEHRRLLDTNSEEYRLRVNGSKTQVAGWSTYTFLLWIIKAAMCIFYLRLTDGLGFRKRVYTGFVLIATTWIAVLLAILLGCYPLSKNWQIYPDPGNSCQPAISKVDILVTVVLNVLTDIYLMSIPIPMLWHSSLRPFKKAGLILLFSGGAFVTVAGVLRCVLIITDPINGAEKAGSWAVRETFVAVVTSNLPMISPLITRLFRPLIGSLRSLSSTQNKASGGLSRSLDAKPRAVIVLEDKNPRRGMGPRSVHPIPNFTANDSEEQICVSHHHHHDDDDDGSRTHTRDAHTPTSLNRGVDLEAGRVAPSLNGVILKQTSVEVVETRKSLAGPSPDGRDVGDYYLVTESRRLGDGPGPRKMERRPKRASVGFGLFSRS</sequence>
<feature type="transmembrane region" description="Helical" evidence="7">
    <location>
        <begin position="97"/>
        <end position="119"/>
    </location>
</feature>
<accession>A0ABQ0GNR8</accession>
<keyword evidence="2 7" id="KW-0812">Transmembrane</keyword>
<feature type="transmembrane region" description="Helical" evidence="7">
    <location>
        <begin position="214"/>
        <end position="236"/>
    </location>
</feature>
<organism evidence="9 10">
    <name type="scientific">Madurella fahalii</name>
    <dbReference type="NCBI Taxonomy" id="1157608"/>
    <lineage>
        <taxon>Eukaryota</taxon>
        <taxon>Fungi</taxon>
        <taxon>Dikarya</taxon>
        <taxon>Ascomycota</taxon>
        <taxon>Pezizomycotina</taxon>
        <taxon>Sordariomycetes</taxon>
        <taxon>Sordariomycetidae</taxon>
        <taxon>Sordariales</taxon>
        <taxon>Sordariales incertae sedis</taxon>
        <taxon>Madurella</taxon>
    </lineage>
</organism>
<protein>
    <submittedName>
        <fullName evidence="9">Rhodopsin domain-containing protein</fullName>
    </submittedName>
</protein>
<evidence type="ECO:0000256" key="3">
    <source>
        <dbReference type="ARBA" id="ARBA00022989"/>
    </source>
</evidence>
<feature type="transmembrane region" description="Helical" evidence="7">
    <location>
        <begin position="6"/>
        <end position="25"/>
    </location>
</feature>
<keyword evidence="10" id="KW-1185">Reference proteome</keyword>
<feature type="domain" description="Rhodopsin" evidence="8">
    <location>
        <begin position="21"/>
        <end position="272"/>
    </location>
</feature>
<dbReference type="GeneID" id="98180257"/>
<feature type="region of interest" description="Disordered" evidence="6">
    <location>
        <begin position="310"/>
        <end position="371"/>
    </location>
</feature>
<name>A0ABQ0GNR8_9PEZI</name>